<feature type="non-terminal residue" evidence="13">
    <location>
        <position position="1"/>
    </location>
</feature>
<keyword evidence="5 11" id="KW-1133">Transmembrane helix</keyword>
<dbReference type="Proteomes" id="UP001249851">
    <property type="component" value="Unassembled WGS sequence"/>
</dbReference>
<dbReference type="InterPro" id="IPR058533">
    <property type="entry name" value="Cation_efflux_TM"/>
</dbReference>
<evidence type="ECO:0000256" key="1">
    <source>
        <dbReference type="ARBA" id="ARBA00004166"/>
    </source>
</evidence>
<keyword evidence="3 11" id="KW-0812">Transmembrane</keyword>
<evidence type="ECO:0000313" key="14">
    <source>
        <dbReference type="Proteomes" id="UP001249851"/>
    </source>
</evidence>
<feature type="transmembrane region" description="Helical" evidence="11">
    <location>
        <begin position="362"/>
        <end position="382"/>
    </location>
</feature>
<dbReference type="AlphaFoldDB" id="A0AAD9PR64"/>
<evidence type="ECO:0000256" key="5">
    <source>
        <dbReference type="ARBA" id="ARBA00022989"/>
    </source>
</evidence>
<dbReference type="InterPro" id="IPR052005">
    <property type="entry name" value="CDF_SLC30A"/>
</dbReference>
<dbReference type="GO" id="GO:0006829">
    <property type="term" value="P:zinc ion transport"/>
    <property type="evidence" value="ECO:0007669"/>
    <property type="project" value="TreeGrafter"/>
</dbReference>
<evidence type="ECO:0000256" key="2">
    <source>
        <dbReference type="ARBA" id="ARBA00022448"/>
    </source>
</evidence>
<reference evidence="13" key="1">
    <citation type="journal article" date="2023" name="G3 (Bethesda)">
        <title>Whole genome assembly and annotation of the endangered Caribbean coral Acropora cervicornis.</title>
        <authorList>
            <person name="Selwyn J.D."/>
            <person name="Vollmer S.V."/>
        </authorList>
    </citation>
    <scope>NUCLEOTIDE SEQUENCE</scope>
    <source>
        <strain evidence="13">K2</strain>
    </source>
</reference>
<keyword evidence="8 11" id="KW-0472">Membrane</keyword>
<organism evidence="13 14">
    <name type="scientific">Acropora cervicornis</name>
    <name type="common">Staghorn coral</name>
    <dbReference type="NCBI Taxonomy" id="6130"/>
    <lineage>
        <taxon>Eukaryota</taxon>
        <taxon>Metazoa</taxon>
        <taxon>Cnidaria</taxon>
        <taxon>Anthozoa</taxon>
        <taxon>Hexacorallia</taxon>
        <taxon>Scleractinia</taxon>
        <taxon>Astrocoeniina</taxon>
        <taxon>Acroporidae</taxon>
        <taxon>Acropora</taxon>
    </lineage>
</organism>
<evidence type="ECO:0000256" key="3">
    <source>
        <dbReference type="ARBA" id="ARBA00022692"/>
    </source>
</evidence>
<evidence type="ECO:0000256" key="7">
    <source>
        <dbReference type="ARBA" id="ARBA00023065"/>
    </source>
</evidence>
<dbReference type="GO" id="GO:0008324">
    <property type="term" value="F:monoatomic cation transmembrane transporter activity"/>
    <property type="evidence" value="ECO:0007669"/>
    <property type="project" value="InterPro"/>
</dbReference>
<evidence type="ECO:0000259" key="12">
    <source>
        <dbReference type="Pfam" id="PF01545"/>
    </source>
</evidence>
<name>A0AAD9PR64_ACRCE</name>
<dbReference type="SUPFAM" id="SSF161111">
    <property type="entry name" value="Cation efflux protein transmembrane domain-like"/>
    <property type="match status" value="1"/>
</dbReference>
<evidence type="ECO:0000256" key="6">
    <source>
        <dbReference type="ARBA" id="ARBA00023034"/>
    </source>
</evidence>
<gene>
    <name evidence="13" type="ORF">P5673_032472</name>
</gene>
<evidence type="ECO:0000256" key="8">
    <source>
        <dbReference type="ARBA" id="ARBA00023136"/>
    </source>
</evidence>
<comment type="function">
    <text evidence="10">Has probably no intrinsic transporter activity but together with SLC30A5 forms a functional zinc ion:proton antiporter heterodimer, mediating zinc entry into the lumen of organelles along the secretory pathway. As part of that zinc ion:proton antiporter, contributes to zinc ion homeostasis within the early secretory pathway and regulates the activation and folding of enzymes like alkaline phosphatases and enzymes involved in phosphatidylinositol glycan anchor biosynthesis.</text>
</comment>
<evidence type="ECO:0000313" key="13">
    <source>
        <dbReference type="EMBL" id="KAK2547511.1"/>
    </source>
</evidence>
<dbReference type="Gene3D" id="1.20.1510.10">
    <property type="entry name" value="Cation efflux protein transmembrane domain"/>
    <property type="match status" value="1"/>
</dbReference>
<evidence type="ECO:0000256" key="9">
    <source>
        <dbReference type="ARBA" id="ARBA00038600"/>
    </source>
</evidence>
<accession>A0AAD9PR64</accession>
<dbReference type="PANTHER" id="PTHR46531:SF1">
    <property type="entry name" value="ZINC TRANSPORTER 6"/>
    <property type="match status" value="1"/>
</dbReference>
<feature type="transmembrane region" description="Helical" evidence="11">
    <location>
        <begin position="328"/>
        <end position="350"/>
    </location>
</feature>
<dbReference type="GO" id="GO:0005794">
    <property type="term" value="C:Golgi apparatus"/>
    <property type="evidence" value="ECO:0007669"/>
    <property type="project" value="UniProtKB-SubCell"/>
</dbReference>
<dbReference type="EMBL" id="JARQWQ010000180">
    <property type="protein sequence ID" value="KAK2547511.1"/>
    <property type="molecule type" value="Genomic_DNA"/>
</dbReference>
<comment type="subunit">
    <text evidence="9">Heterodimer with SLC30A5; form a functional zinc ion transmembrane transporter.</text>
</comment>
<comment type="caution">
    <text evidence="13">The sequence shown here is derived from an EMBL/GenBank/DDBJ whole genome shotgun (WGS) entry which is preliminary data.</text>
</comment>
<feature type="transmembrane region" description="Helical" evidence="11">
    <location>
        <begin position="466"/>
        <end position="488"/>
    </location>
</feature>
<comment type="subcellular location">
    <subcellularLocation>
        <location evidence="1">Golgi apparatus</location>
        <location evidence="1">trans-Golgi network membrane</location>
        <topology evidence="1">Multi-pass membrane protein</topology>
    </subcellularLocation>
</comment>
<keyword evidence="14" id="KW-1185">Reference proteome</keyword>
<feature type="transmembrane region" description="Helical" evidence="11">
    <location>
        <begin position="402"/>
        <end position="420"/>
    </location>
</feature>
<evidence type="ECO:0000256" key="11">
    <source>
        <dbReference type="SAM" id="Phobius"/>
    </source>
</evidence>
<keyword evidence="4" id="KW-0862">Zinc</keyword>
<keyword evidence="2" id="KW-0813">Transport</keyword>
<evidence type="ECO:0000256" key="10">
    <source>
        <dbReference type="ARBA" id="ARBA00045455"/>
    </source>
</evidence>
<sequence length="610" mass="68278">MASDRFTPSKYIAKKQPETQQVAVDISESISQIPYQDALITHTDRVSLLLSASDSQQTSAIKPFPQRSYPVMKKVKRELVSVLSERKSQDDSHLLGDMLEDSDEVIILSAVCCFMRSNLTRIQDYFEQTLPRYLPDAFKHHFRMTRETCELLSLEMMQTGQIPITNWIANQEPARAVADRFDLTSSSVDRVFRRVVLAAVSLCGQYIKWPTGKQMSEPFSLFYLKPGWLITPYRDNGHLTAHQKRFNRGDGKLLFLDHLDLELEVNIIIAACVLHNFCLLNDDFDDGYFLDGDNEDNDAEQRYPDARAEQKRTHLMNIVCGLPPLTSFSYLTIFDLLSLLTCLLSLWVSLQKPSTTFSFGYERFEVLAVFSSTVLVMFGGLFIVKESTERLLMPSEVITDNLLPAAAVGLFLHLLVTYGVSNKPFSLVSQTASSNWLQDAVNDFGHSICGFAPFLSQALVQKLNPISLVGIAGAGLVLITDAMITYNYNQGACTPFSKVATASAKSSVQSSPKRNRGIAWSCEATGTLVELWTEESILNSYVADSLCAIVAAFMMWATMLPLSVCSGQILLQTCTIDTMSQIDKCLREASTLDGVLEFRNEHFWTISFGR</sequence>
<dbReference type="Pfam" id="PF01545">
    <property type="entry name" value="Cation_efflux"/>
    <property type="match status" value="1"/>
</dbReference>
<evidence type="ECO:0000256" key="4">
    <source>
        <dbReference type="ARBA" id="ARBA00022833"/>
    </source>
</evidence>
<keyword evidence="6" id="KW-0333">Golgi apparatus</keyword>
<dbReference type="InterPro" id="IPR027469">
    <property type="entry name" value="Cation_efflux_TMD_sf"/>
</dbReference>
<dbReference type="GO" id="GO:0016020">
    <property type="term" value="C:membrane"/>
    <property type="evidence" value="ECO:0007669"/>
    <property type="project" value="InterPro"/>
</dbReference>
<feature type="domain" description="Cation efflux protein transmembrane" evidence="12">
    <location>
        <begin position="321"/>
        <end position="571"/>
    </location>
</feature>
<proteinExistence type="predicted"/>
<reference evidence="13" key="2">
    <citation type="journal article" date="2023" name="Science">
        <title>Genomic signatures of disease resistance in endangered staghorn corals.</title>
        <authorList>
            <person name="Vollmer S.V."/>
            <person name="Selwyn J.D."/>
            <person name="Despard B.A."/>
            <person name="Roesel C.L."/>
        </authorList>
    </citation>
    <scope>NUCLEOTIDE SEQUENCE</scope>
    <source>
        <strain evidence="13">K2</strain>
    </source>
</reference>
<protein>
    <submittedName>
        <fullName evidence="13">Zinc transporter 6</fullName>
    </submittedName>
</protein>
<keyword evidence="7" id="KW-0406">Ion transport</keyword>
<dbReference type="PANTHER" id="PTHR46531">
    <property type="entry name" value="ZINC TRANSPORTER 6"/>
    <property type="match status" value="1"/>
</dbReference>
<feature type="transmembrane region" description="Helical" evidence="11">
    <location>
        <begin position="541"/>
        <end position="562"/>
    </location>
</feature>